<comment type="similarity">
    <text evidence="2">Belongs to the eukaryotic mitochondrial porin family.</text>
</comment>
<protein>
    <submittedName>
        <fullName evidence="6 8">Porin domain and Eukaryotic porin/Tom40 family-containing protein</fullName>
    </submittedName>
</protein>
<dbReference type="CTD" id="36384221"/>
<dbReference type="PANTHER" id="PTHR11743:SF70">
    <property type="entry name" value="GH26960P-RELATED"/>
    <property type="match status" value="1"/>
</dbReference>
<sequence>MSQPSYKDIGKSANDLINKGYNIDAFKIDIKNINKSHEFNTSTTHNFKSNVLESDIKFKYKLPQQKTIFSGKWTSNNVFTTSLEIFDHIIKGLSVCMESSFNFINYNRSSTFKAEYITPSYSFSNKINLIGNPILDSSIVVGNKESVAGIKVITDINNKELKSCNFCVSRTDTNFEINGFLKNSIFFGGSFIYNFLPNLKIGGELLISQNEKISSYCVASKYNPSQDLSIKTKINNESRIYVAIKHKITSSLSLMGTTHFSLFSSNYKSPKIGFCIEYST</sequence>
<evidence type="ECO:0000313" key="8">
    <source>
        <dbReference type="WBParaSite" id="SRAE_X000116100.1"/>
    </source>
</evidence>
<evidence type="ECO:0000256" key="2">
    <source>
        <dbReference type="ARBA" id="ARBA00007780"/>
    </source>
</evidence>
<keyword evidence="5" id="KW-0813">Transport</keyword>
<keyword evidence="5" id="KW-0406">Ion transport</keyword>
<dbReference type="OrthoDB" id="7827681at2759"/>
<dbReference type="RefSeq" id="XP_024498624.1">
    <property type="nucleotide sequence ID" value="XM_024645841.1"/>
</dbReference>
<reference evidence="8" key="3">
    <citation type="submission" date="2020-12" db="UniProtKB">
        <authorList>
            <consortium name="WormBaseParasite"/>
        </authorList>
    </citation>
    <scope>IDENTIFICATION</scope>
</reference>
<name>A0A090KP86_STRRB</name>
<dbReference type="InterPro" id="IPR023614">
    <property type="entry name" value="Porin_dom_sf"/>
</dbReference>
<evidence type="ECO:0000313" key="6">
    <source>
        <dbReference type="EMBL" id="CEF59413.1"/>
    </source>
</evidence>
<dbReference type="GO" id="GO:0046930">
    <property type="term" value="C:pore complex"/>
    <property type="evidence" value="ECO:0007669"/>
    <property type="project" value="UniProtKB-KW"/>
</dbReference>
<evidence type="ECO:0000256" key="1">
    <source>
        <dbReference type="ARBA" id="ARBA00004294"/>
    </source>
</evidence>
<dbReference type="AlphaFoldDB" id="A0A090KP86"/>
<dbReference type="Gene3D" id="2.40.160.10">
    <property type="entry name" value="Porin"/>
    <property type="match status" value="1"/>
</dbReference>
<dbReference type="EMBL" id="LN609396">
    <property type="protein sequence ID" value="CEF59413.1"/>
    <property type="molecule type" value="Genomic_DNA"/>
</dbReference>
<dbReference type="OMA" id="CRIPDQS"/>
<keyword evidence="5" id="KW-0626">Porin</keyword>
<evidence type="ECO:0000256" key="5">
    <source>
        <dbReference type="ARBA" id="ARBA00023114"/>
    </source>
</evidence>
<gene>
    <name evidence="6 8 9" type="ORF">SRAE_X000116100</name>
</gene>
<proteinExistence type="inferred from homology"/>
<dbReference type="Proteomes" id="UP000035682">
    <property type="component" value="Unplaced"/>
</dbReference>
<keyword evidence="4" id="KW-0496">Mitochondrion</keyword>
<dbReference type="WormBase" id="SRAE_X000116100">
    <property type="protein sequence ID" value="SRP08850"/>
    <property type="gene ID" value="WBGene00266727"/>
</dbReference>
<evidence type="ECO:0000256" key="4">
    <source>
        <dbReference type="ARBA" id="ARBA00022787"/>
    </source>
</evidence>
<dbReference type="CDD" id="cd07306">
    <property type="entry name" value="Porin3_VDAC"/>
    <property type="match status" value="1"/>
</dbReference>
<keyword evidence="3" id="KW-1134">Transmembrane beta strand</keyword>
<dbReference type="Pfam" id="PF01459">
    <property type="entry name" value="Porin_3"/>
    <property type="match status" value="1"/>
</dbReference>
<dbReference type="InterPro" id="IPR027246">
    <property type="entry name" value="Porin_Euk/Tom40"/>
</dbReference>
<reference evidence="6" key="2">
    <citation type="submission" date="2014-09" db="EMBL/GenBank/DDBJ databases">
        <authorList>
            <person name="Aslett A.Martin."/>
        </authorList>
    </citation>
    <scope>NUCLEOTIDE SEQUENCE</scope>
    <source>
        <strain evidence="6">ED321 Heterogonic</strain>
    </source>
</reference>
<accession>A0A090KP86</accession>
<dbReference type="InterPro" id="IPR001925">
    <property type="entry name" value="Porin_Euk"/>
</dbReference>
<dbReference type="GeneID" id="36384221"/>
<dbReference type="GO" id="GO:0015288">
    <property type="term" value="F:porin activity"/>
    <property type="evidence" value="ECO:0007669"/>
    <property type="project" value="UniProtKB-KW"/>
</dbReference>
<keyword evidence="3" id="KW-0812">Transmembrane</keyword>
<dbReference type="PANTHER" id="PTHR11743">
    <property type="entry name" value="VOLTAGE-DEPENDENT ANION-SELECTIVE CHANNEL"/>
    <property type="match status" value="1"/>
</dbReference>
<comment type="subcellular location">
    <subcellularLocation>
        <location evidence="1">Mitochondrion outer membrane</location>
    </subcellularLocation>
</comment>
<keyword evidence="4" id="KW-1000">Mitochondrion outer membrane</keyword>
<organism evidence="6">
    <name type="scientific">Strongyloides ratti</name>
    <name type="common">Parasitic roundworm</name>
    <dbReference type="NCBI Taxonomy" id="34506"/>
    <lineage>
        <taxon>Eukaryota</taxon>
        <taxon>Metazoa</taxon>
        <taxon>Ecdysozoa</taxon>
        <taxon>Nematoda</taxon>
        <taxon>Chromadorea</taxon>
        <taxon>Rhabditida</taxon>
        <taxon>Tylenchina</taxon>
        <taxon>Panagrolaimomorpha</taxon>
        <taxon>Strongyloidoidea</taxon>
        <taxon>Strongyloididae</taxon>
        <taxon>Strongyloides</taxon>
    </lineage>
</organism>
<dbReference type="WBParaSite" id="SRAE_X000116100.1">
    <property type="protein sequence ID" value="SRAE_X000116100.1"/>
    <property type="gene ID" value="WBGene00266727"/>
</dbReference>
<reference evidence="7" key="1">
    <citation type="submission" date="2014-09" db="EMBL/GenBank/DDBJ databases">
        <authorList>
            <person name="Martin A.A."/>
        </authorList>
    </citation>
    <scope>NUCLEOTIDE SEQUENCE</scope>
    <source>
        <strain evidence="7">ED321</strain>
    </source>
</reference>
<dbReference type="GO" id="GO:0005741">
    <property type="term" value="C:mitochondrial outer membrane"/>
    <property type="evidence" value="ECO:0007669"/>
    <property type="project" value="UniProtKB-SubCell"/>
</dbReference>
<evidence type="ECO:0000313" key="7">
    <source>
        <dbReference type="Proteomes" id="UP000035682"/>
    </source>
</evidence>
<evidence type="ECO:0000313" key="9">
    <source>
        <dbReference type="WormBase" id="SRAE_X000116100"/>
    </source>
</evidence>
<evidence type="ECO:0000256" key="3">
    <source>
        <dbReference type="ARBA" id="ARBA00022452"/>
    </source>
</evidence>
<dbReference type="GO" id="GO:0008308">
    <property type="term" value="F:voltage-gated monoatomic anion channel activity"/>
    <property type="evidence" value="ECO:0007669"/>
    <property type="project" value="InterPro"/>
</dbReference>
<keyword evidence="7" id="KW-1185">Reference proteome</keyword>
<keyword evidence="3" id="KW-0472">Membrane</keyword>